<comment type="caution">
    <text evidence="1">The sequence shown here is derived from an EMBL/GenBank/DDBJ whole genome shotgun (WGS) entry which is preliminary data.</text>
</comment>
<name>A0ABU0EZH6_9PSEU</name>
<proteinExistence type="predicted"/>
<accession>A0ABU0EZH6</accession>
<dbReference type="RefSeq" id="WP_306994247.1">
    <property type="nucleotide sequence ID" value="NZ_JAUSUT010000001.1"/>
</dbReference>
<dbReference type="EMBL" id="JAUSUT010000001">
    <property type="protein sequence ID" value="MDQ0380346.1"/>
    <property type="molecule type" value="Genomic_DNA"/>
</dbReference>
<gene>
    <name evidence="1" type="ORF">FB470_004340</name>
</gene>
<protein>
    <recommendedName>
        <fullName evidence="3">ACT domain-containing protein</fullName>
    </recommendedName>
</protein>
<organism evidence="1 2">
    <name type="scientific">Amycolatopsis thermophila</name>
    <dbReference type="NCBI Taxonomy" id="206084"/>
    <lineage>
        <taxon>Bacteria</taxon>
        <taxon>Bacillati</taxon>
        <taxon>Actinomycetota</taxon>
        <taxon>Actinomycetes</taxon>
        <taxon>Pseudonocardiales</taxon>
        <taxon>Pseudonocardiaceae</taxon>
        <taxon>Amycolatopsis</taxon>
    </lineage>
</organism>
<dbReference type="Proteomes" id="UP001229651">
    <property type="component" value="Unassembled WGS sequence"/>
</dbReference>
<sequence length="93" mass="10157">MSVHTAYPTAPAPRSLPVRRRIATYFTGGVEEIPRLVGVLAQRGHLVHELSVDIRDGVRESSMACAVLLPGDEIEQLLTRLRELPAVVSAELT</sequence>
<evidence type="ECO:0008006" key="3">
    <source>
        <dbReference type="Google" id="ProtNLM"/>
    </source>
</evidence>
<keyword evidence="2" id="KW-1185">Reference proteome</keyword>
<reference evidence="1 2" key="1">
    <citation type="submission" date="2023-07" db="EMBL/GenBank/DDBJ databases">
        <title>Sequencing the genomes of 1000 actinobacteria strains.</title>
        <authorList>
            <person name="Klenk H.-P."/>
        </authorList>
    </citation>
    <scope>NUCLEOTIDE SEQUENCE [LARGE SCALE GENOMIC DNA]</scope>
    <source>
        <strain evidence="1 2">DSM 45805</strain>
    </source>
</reference>
<evidence type="ECO:0000313" key="1">
    <source>
        <dbReference type="EMBL" id="MDQ0380346.1"/>
    </source>
</evidence>
<evidence type="ECO:0000313" key="2">
    <source>
        <dbReference type="Proteomes" id="UP001229651"/>
    </source>
</evidence>